<evidence type="ECO:0000256" key="16">
    <source>
        <dbReference type="ARBA" id="ARBA00023157"/>
    </source>
</evidence>
<evidence type="ECO:0000256" key="2">
    <source>
        <dbReference type="ARBA" id="ARBA00001947"/>
    </source>
</evidence>
<gene>
    <name evidence="19" type="ORF">ONB1V03_LOCUS8229</name>
</gene>
<keyword evidence="20" id="KW-1185">Reference proteome</keyword>
<evidence type="ECO:0000256" key="7">
    <source>
        <dbReference type="ARBA" id="ARBA00022475"/>
    </source>
</evidence>
<evidence type="ECO:0000256" key="5">
    <source>
        <dbReference type="ARBA" id="ARBA00012564"/>
    </source>
</evidence>
<dbReference type="GO" id="GO:0005886">
    <property type="term" value="C:plasma membrane"/>
    <property type="evidence" value="ECO:0007669"/>
    <property type="project" value="UniProtKB-SubCell"/>
</dbReference>
<feature type="non-terminal residue" evidence="19">
    <location>
        <position position="434"/>
    </location>
</feature>
<dbReference type="GO" id="GO:0043171">
    <property type="term" value="P:peptide catabolic process"/>
    <property type="evidence" value="ECO:0007669"/>
    <property type="project" value="TreeGrafter"/>
</dbReference>
<protein>
    <recommendedName>
        <fullName evidence="6">Aminopeptidase N</fullName>
        <ecNumber evidence="5">3.4.11.2</ecNumber>
    </recommendedName>
</protein>
<keyword evidence="11" id="KW-0732">Signal</keyword>
<dbReference type="GO" id="GO:0005737">
    <property type="term" value="C:cytoplasm"/>
    <property type="evidence" value="ECO:0007669"/>
    <property type="project" value="TreeGrafter"/>
</dbReference>
<dbReference type="AlphaFoldDB" id="A0A7R9M2X6"/>
<dbReference type="InterPro" id="IPR024571">
    <property type="entry name" value="ERAP1-like_C_dom"/>
</dbReference>
<dbReference type="Pfam" id="PF11838">
    <property type="entry name" value="ERAP1_C"/>
    <property type="match status" value="1"/>
</dbReference>
<dbReference type="GO" id="GO:0005615">
    <property type="term" value="C:extracellular space"/>
    <property type="evidence" value="ECO:0007669"/>
    <property type="project" value="TreeGrafter"/>
</dbReference>
<dbReference type="GO" id="GO:0016285">
    <property type="term" value="F:alanyl aminopeptidase activity"/>
    <property type="evidence" value="ECO:0007669"/>
    <property type="project" value="UniProtKB-EC"/>
</dbReference>
<keyword evidence="8" id="KW-0449">Lipoprotein</keyword>
<evidence type="ECO:0000256" key="14">
    <source>
        <dbReference type="ARBA" id="ARBA00023049"/>
    </source>
</evidence>
<dbReference type="InterPro" id="IPR027268">
    <property type="entry name" value="Peptidase_M4/M1_CTD_sf"/>
</dbReference>
<evidence type="ECO:0000256" key="10">
    <source>
        <dbReference type="ARBA" id="ARBA00022723"/>
    </source>
</evidence>
<keyword evidence="17" id="KW-0325">Glycoprotein</keyword>
<dbReference type="Gene3D" id="1.10.390.10">
    <property type="entry name" value="Neutral Protease Domain 2"/>
    <property type="match status" value="1"/>
</dbReference>
<dbReference type="GO" id="GO:0070006">
    <property type="term" value="F:metalloaminopeptidase activity"/>
    <property type="evidence" value="ECO:0007669"/>
    <property type="project" value="TreeGrafter"/>
</dbReference>
<evidence type="ECO:0000256" key="15">
    <source>
        <dbReference type="ARBA" id="ARBA00023136"/>
    </source>
</evidence>
<dbReference type="FunFam" id="2.60.40.1910:FF:000008">
    <property type="entry name" value="Aminopeptidase"/>
    <property type="match status" value="1"/>
</dbReference>
<evidence type="ECO:0000256" key="12">
    <source>
        <dbReference type="ARBA" id="ARBA00022801"/>
    </source>
</evidence>
<reference evidence="19" key="1">
    <citation type="submission" date="2020-11" db="EMBL/GenBank/DDBJ databases">
        <authorList>
            <person name="Tran Van P."/>
        </authorList>
    </citation>
    <scope>NUCLEOTIDE SEQUENCE</scope>
</reference>
<dbReference type="EC" id="3.4.11.2" evidence="5"/>
<keyword evidence="12" id="KW-0378">Hydrolase</keyword>
<keyword evidence="7" id="KW-1003">Cell membrane</keyword>
<dbReference type="Gene3D" id="2.60.40.1910">
    <property type="match status" value="1"/>
</dbReference>
<feature type="domain" description="ERAP1-like C-terminal" evidence="18">
    <location>
        <begin position="127"/>
        <end position="426"/>
    </location>
</feature>
<comment type="subcellular location">
    <subcellularLocation>
        <location evidence="3">Cell membrane</location>
        <topology evidence="3">Lipid-anchor</topology>
        <topology evidence="3">GPI-anchor</topology>
    </subcellularLocation>
</comment>
<evidence type="ECO:0000256" key="9">
    <source>
        <dbReference type="ARBA" id="ARBA00022670"/>
    </source>
</evidence>
<keyword evidence="8" id="KW-0336">GPI-anchor</keyword>
<evidence type="ECO:0000256" key="6">
    <source>
        <dbReference type="ARBA" id="ARBA00015611"/>
    </source>
</evidence>
<dbReference type="SUPFAM" id="SSF55486">
    <property type="entry name" value="Metalloproteases ('zincins'), catalytic domain"/>
    <property type="match status" value="1"/>
</dbReference>
<keyword evidence="16" id="KW-1015">Disulfide bond</keyword>
<dbReference type="FunFam" id="1.25.50.20:FF:000001">
    <property type="entry name" value="Aminopeptidase"/>
    <property type="match status" value="1"/>
</dbReference>
<dbReference type="Proteomes" id="UP000728032">
    <property type="component" value="Unassembled WGS sequence"/>
</dbReference>
<keyword evidence="9" id="KW-0645">Protease</keyword>
<evidence type="ECO:0000259" key="18">
    <source>
        <dbReference type="Pfam" id="PF11838"/>
    </source>
</evidence>
<keyword evidence="15" id="KW-0472">Membrane</keyword>
<dbReference type="PANTHER" id="PTHR11533">
    <property type="entry name" value="PROTEASE M1 ZINC METALLOPROTEASE"/>
    <property type="match status" value="1"/>
</dbReference>
<proteinExistence type="inferred from homology"/>
<comment type="similarity">
    <text evidence="4">Belongs to the peptidase M1 family.</text>
</comment>
<dbReference type="GO" id="GO:0008270">
    <property type="term" value="F:zinc ion binding"/>
    <property type="evidence" value="ECO:0007669"/>
    <property type="project" value="TreeGrafter"/>
</dbReference>
<keyword evidence="14" id="KW-0482">Metalloprotease</keyword>
<dbReference type="GO" id="GO:0006508">
    <property type="term" value="P:proteolysis"/>
    <property type="evidence" value="ECO:0007669"/>
    <property type="project" value="UniProtKB-KW"/>
</dbReference>
<evidence type="ECO:0000256" key="17">
    <source>
        <dbReference type="ARBA" id="ARBA00023180"/>
    </source>
</evidence>
<dbReference type="Gene3D" id="1.25.50.20">
    <property type="match status" value="1"/>
</dbReference>
<evidence type="ECO:0000313" key="19">
    <source>
        <dbReference type="EMBL" id="CAD7651289.1"/>
    </source>
</evidence>
<evidence type="ECO:0000256" key="3">
    <source>
        <dbReference type="ARBA" id="ARBA00004609"/>
    </source>
</evidence>
<dbReference type="EMBL" id="CAJPVJ010004586">
    <property type="protein sequence ID" value="CAG2168745.1"/>
    <property type="molecule type" value="Genomic_DNA"/>
</dbReference>
<evidence type="ECO:0000313" key="20">
    <source>
        <dbReference type="Proteomes" id="UP000728032"/>
    </source>
</evidence>
<evidence type="ECO:0000256" key="1">
    <source>
        <dbReference type="ARBA" id="ARBA00000098"/>
    </source>
</evidence>
<keyword evidence="10" id="KW-0479">Metal-binding</keyword>
<name>A0A7R9M2X6_9ACAR</name>
<organism evidence="19">
    <name type="scientific">Oppiella nova</name>
    <dbReference type="NCBI Taxonomy" id="334625"/>
    <lineage>
        <taxon>Eukaryota</taxon>
        <taxon>Metazoa</taxon>
        <taxon>Ecdysozoa</taxon>
        <taxon>Arthropoda</taxon>
        <taxon>Chelicerata</taxon>
        <taxon>Arachnida</taxon>
        <taxon>Acari</taxon>
        <taxon>Acariformes</taxon>
        <taxon>Sarcoptiformes</taxon>
        <taxon>Oribatida</taxon>
        <taxon>Brachypylina</taxon>
        <taxon>Oppioidea</taxon>
        <taxon>Oppiidae</taxon>
        <taxon>Oppiella</taxon>
    </lineage>
</organism>
<sequence>NYLNAWRYDNAVQDDLWNYLTLAANNSLNVKKVMDSWTLQAGYPVVTLTRDYSQRKAWLTQKRFLLYVTSNETNGIDSSKYWWEIPITYTSERNANWDPITKLWMTRSNASDEFMIKDEDIPNNDEWIIANLQEVGYYRVNYDTNNWKLIIRQLVSNHKKIHVINRAQLIDDALDMSRAHLLDYHIALNITQYLVNEKQFIAWEAALNAFSFLDRMLRRSSAYGLWKITWTVSEDSENILDKYLQISIIGWTCKYGHHDCVQQSLKRFREWQTRVKNGDQTNPIHPNLRSIVYCTGIEFGSEQDWDFLWNQYLNATVASEREKLLRSLACSREPWLLSRYITRAFNGSSGIRKQDGSYVFRAVASIKSVTSSMNSEFELRQLQEFYNTVKTNVGTAQRSFMQAMEQTTANVHWMQSHYHEIDNWLSNTKHLLIR</sequence>
<evidence type="ECO:0000256" key="11">
    <source>
        <dbReference type="ARBA" id="ARBA00022729"/>
    </source>
</evidence>
<comment type="cofactor">
    <cofactor evidence="2">
        <name>Zn(2+)</name>
        <dbReference type="ChEBI" id="CHEBI:29105"/>
    </cofactor>
</comment>
<dbReference type="InterPro" id="IPR050344">
    <property type="entry name" value="Peptidase_M1_aminopeptidases"/>
</dbReference>
<dbReference type="GO" id="GO:0042277">
    <property type="term" value="F:peptide binding"/>
    <property type="evidence" value="ECO:0007669"/>
    <property type="project" value="TreeGrafter"/>
</dbReference>
<evidence type="ECO:0000256" key="13">
    <source>
        <dbReference type="ARBA" id="ARBA00022833"/>
    </source>
</evidence>
<keyword evidence="13" id="KW-0862">Zinc</keyword>
<comment type="catalytic activity">
    <reaction evidence="1">
        <text>Release of an N-terminal amino acid, Xaa-|-Yaa- from a peptide, amide or arylamide. Xaa is preferably Ala, but may be most amino acids including Pro (slow action). When a terminal hydrophobic residue is followed by a prolyl residue, the two may be released as an intact Xaa-Pro dipeptide.</text>
        <dbReference type="EC" id="3.4.11.2"/>
    </reaction>
</comment>
<dbReference type="GO" id="GO:0098552">
    <property type="term" value="C:side of membrane"/>
    <property type="evidence" value="ECO:0007669"/>
    <property type="project" value="UniProtKB-KW"/>
</dbReference>
<dbReference type="OrthoDB" id="510539at2759"/>
<dbReference type="EMBL" id="OC919411">
    <property type="protein sequence ID" value="CAD7651289.1"/>
    <property type="molecule type" value="Genomic_DNA"/>
</dbReference>
<evidence type="ECO:0000256" key="4">
    <source>
        <dbReference type="ARBA" id="ARBA00010136"/>
    </source>
</evidence>
<dbReference type="PANTHER" id="PTHR11533:SF294">
    <property type="entry name" value="THYROTROPIN-RELEASING HORMONE-DEGRADING ECTOENZYME"/>
    <property type="match status" value="1"/>
</dbReference>
<evidence type="ECO:0000256" key="8">
    <source>
        <dbReference type="ARBA" id="ARBA00022622"/>
    </source>
</evidence>
<accession>A0A7R9M2X6</accession>